<name>A0A914E1R0_9BILA</name>
<organism evidence="1 2">
    <name type="scientific">Acrobeloides nanus</name>
    <dbReference type="NCBI Taxonomy" id="290746"/>
    <lineage>
        <taxon>Eukaryota</taxon>
        <taxon>Metazoa</taxon>
        <taxon>Ecdysozoa</taxon>
        <taxon>Nematoda</taxon>
        <taxon>Chromadorea</taxon>
        <taxon>Rhabditida</taxon>
        <taxon>Tylenchina</taxon>
        <taxon>Cephalobomorpha</taxon>
        <taxon>Cephaloboidea</taxon>
        <taxon>Cephalobidae</taxon>
        <taxon>Acrobeloides</taxon>
    </lineage>
</organism>
<dbReference type="Proteomes" id="UP000887540">
    <property type="component" value="Unplaced"/>
</dbReference>
<sequence length="201" mass="22697">MNCGPNGYFLGFAYPICSRYYEYYSLFTNDAQIFINCTRQKLIDFLLPYYNSYPNDENCSSIMTLAFSSHYPVYQECGFCEIVWKNLGAFCTIFTVIGKEEEANYLYNMAKQCLFGHTNGANFPTVPLSSALLCDTCQNIFNNLQKLAPRQQSDASVTCDQSCVVFPDCWFTTSNDPLVSIVQTFTNNDSISACQQIGLCS</sequence>
<reference evidence="2" key="1">
    <citation type="submission" date="2022-11" db="UniProtKB">
        <authorList>
            <consortium name="WormBaseParasite"/>
        </authorList>
    </citation>
    <scope>IDENTIFICATION</scope>
</reference>
<dbReference type="WBParaSite" id="ACRNAN_scaffold4876.g28685.t1">
    <property type="protein sequence ID" value="ACRNAN_scaffold4876.g28685.t1"/>
    <property type="gene ID" value="ACRNAN_scaffold4876.g28685"/>
</dbReference>
<dbReference type="AlphaFoldDB" id="A0A914E1R0"/>
<evidence type="ECO:0000313" key="1">
    <source>
        <dbReference type="Proteomes" id="UP000887540"/>
    </source>
</evidence>
<accession>A0A914E1R0</accession>
<proteinExistence type="predicted"/>
<protein>
    <submittedName>
        <fullName evidence="2">Saposin B-type domain-containing protein</fullName>
    </submittedName>
</protein>
<evidence type="ECO:0000313" key="2">
    <source>
        <dbReference type="WBParaSite" id="ACRNAN_scaffold4876.g28685.t1"/>
    </source>
</evidence>
<keyword evidence="1" id="KW-1185">Reference proteome</keyword>